<sequence>CRRKWVSQLIDSESWTWKESLLTRYLYQHDVEIIKRIQIPSRPSEDFVAWHHEKSRYFTVRSAYRLAVSLRDVESDSHPDGNWPIWKKFWALPIPHKVSIFAWKLIHGGTHEGKWTRTMASAEFLSSYWNSLFTIRQDVGDTIKGKRPILETCARPMVKLPAIWEAWSAPDVGWVKINVDGAYMEDSGEAGIGVIIRDSSGQVLLTAWKHI</sequence>
<organism evidence="1 2">
    <name type="scientific">Panicum virgatum</name>
    <name type="common">Blackwell switchgrass</name>
    <dbReference type="NCBI Taxonomy" id="38727"/>
    <lineage>
        <taxon>Eukaryota</taxon>
        <taxon>Viridiplantae</taxon>
        <taxon>Streptophyta</taxon>
        <taxon>Embryophyta</taxon>
        <taxon>Tracheophyta</taxon>
        <taxon>Spermatophyta</taxon>
        <taxon>Magnoliopsida</taxon>
        <taxon>Liliopsida</taxon>
        <taxon>Poales</taxon>
        <taxon>Poaceae</taxon>
        <taxon>PACMAD clade</taxon>
        <taxon>Panicoideae</taxon>
        <taxon>Panicodae</taxon>
        <taxon>Paniceae</taxon>
        <taxon>Panicinae</taxon>
        <taxon>Panicum</taxon>
        <taxon>Panicum sect. Hiantes</taxon>
    </lineage>
</organism>
<dbReference type="EMBL" id="CM029046">
    <property type="protein sequence ID" value="KAG2587723.1"/>
    <property type="molecule type" value="Genomic_DNA"/>
</dbReference>
<comment type="caution">
    <text evidence="1">The sequence shown here is derived from an EMBL/GenBank/DDBJ whole genome shotgun (WGS) entry which is preliminary data.</text>
</comment>
<dbReference type="InterPro" id="IPR052929">
    <property type="entry name" value="RNase_H-like_EbsB-rel"/>
</dbReference>
<dbReference type="AlphaFoldDB" id="A0A8T0RT51"/>
<feature type="non-terminal residue" evidence="1">
    <location>
        <position position="211"/>
    </location>
</feature>
<dbReference type="PANTHER" id="PTHR47074:SF11">
    <property type="entry name" value="REVERSE TRANSCRIPTASE-LIKE PROTEIN"/>
    <property type="match status" value="1"/>
</dbReference>
<proteinExistence type="predicted"/>
<dbReference type="Proteomes" id="UP000823388">
    <property type="component" value="Chromosome 5N"/>
</dbReference>
<protein>
    <recommendedName>
        <fullName evidence="3">Reverse transcriptase zinc-binding domain-containing protein</fullName>
    </recommendedName>
</protein>
<feature type="non-terminal residue" evidence="1">
    <location>
        <position position="1"/>
    </location>
</feature>
<accession>A0A8T0RT51</accession>
<evidence type="ECO:0008006" key="3">
    <source>
        <dbReference type="Google" id="ProtNLM"/>
    </source>
</evidence>
<reference evidence="1" key="1">
    <citation type="submission" date="2020-05" db="EMBL/GenBank/DDBJ databases">
        <title>WGS assembly of Panicum virgatum.</title>
        <authorList>
            <person name="Lovell J.T."/>
            <person name="Jenkins J."/>
            <person name="Shu S."/>
            <person name="Juenger T.E."/>
            <person name="Schmutz J."/>
        </authorList>
    </citation>
    <scope>NUCLEOTIDE SEQUENCE</scope>
    <source>
        <strain evidence="1">AP13</strain>
    </source>
</reference>
<dbReference type="PANTHER" id="PTHR47074">
    <property type="entry name" value="BNAC02G40300D PROTEIN"/>
    <property type="match status" value="1"/>
</dbReference>
<gene>
    <name evidence="1" type="ORF">PVAP13_5NG166162</name>
</gene>
<name>A0A8T0RT51_PANVG</name>
<keyword evidence="2" id="KW-1185">Reference proteome</keyword>
<evidence type="ECO:0000313" key="1">
    <source>
        <dbReference type="EMBL" id="KAG2587723.1"/>
    </source>
</evidence>
<evidence type="ECO:0000313" key="2">
    <source>
        <dbReference type="Proteomes" id="UP000823388"/>
    </source>
</evidence>